<dbReference type="PANTHER" id="PTHR11432:SF3">
    <property type="entry name" value="NADH-UBIQUINONE OXIDOREDUCTASE CHAIN 1"/>
    <property type="match status" value="1"/>
</dbReference>
<dbReference type="Pfam" id="PF00146">
    <property type="entry name" value="NADHdh"/>
    <property type="match status" value="1"/>
</dbReference>
<dbReference type="GO" id="GO:0009060">
    <property type="term" value="P:aerobic respiration"/>
    <property type="evidence" value="ECO:0007669"/>
    <property type="project" value="TreeGrafter"/>
</dbReference>
<accession>A0A836FHT8</accession>
<evidence type="ECO:0000256" key="8">
    <source>
        <dbReference type="ARBA" id="ARBA00031024"/>
    </source>
</evidence>
<dbReference type="GO" id="GO:0003954">
    <property type="term" value="F:NADH dehydrogenase activity"/>
    <property type="evidence" value="ECO:0007669"/>
    <property type="project" value="TreeGrafter"/>
</dbReference>
<keyword evidence="7 10" id="KW-0472">Membrane</keyword>
<feature type="non-terminal residue" evidence="11">
    <location>
        <position position="83"/>
    </location>
</feature>
<dbReference type="GO" id="GO:0005743">
    <property type="term" value="C:mitochondrial inner membrane"/>
    <property type="evidence" value="ECO:0007669"/>
    <property type="project" value="UniProtKB-SubCell"/>
</dbReference>
<dbReference type="InterPro" id="IPR001694">
    <property type="entry name" value="NADH_UbQ_OxRdtase_su1/FPO"/>
</dbReference>
<dbReference type="PANTHER" id="PTHR11432">
    <property type="entry name" value="NADH DEHYDROGENASE SUBUNIT 1"/>
    <property type="match status" value="1"/>
</dbReference>
<protein>
    <recommendedName>
        <fullName evidence="3">NADH-ubiquinone oxidoreductase chain 1</fullName>
    </recommendedName>
    <alternativeName>
        <fullName evidence="8">NADH dehydrogenase subunit 1</fullName>
    </alternativeName>
</protein>
<dbReference type="EMBL" id="JAANIC010004431">
    <property type="protein sequence ID" value="KAG5334837.1"/>
    <property type="molecule type" value="Genomic_DNA"/>
</dbReference>
<sequence>NLVRLIILEVYVLVRVVFLTLLKRKILEYVQERKGPNKMRLGGLLQPFRDAIKLFCKKVFIVYKSNCYIYVCPIVLFIMIIIN</sequence>
<comment type="caution">
    <text evidence="11">The sequence shown here is derived from an EMBL/GenBank/DDBJ whole genome shotgun (WGS) entry which is preliminary data.</text>
</comment>
<evidence type="ECO:0000256" key="10">
    <source>
        <dbReference type="SAM" id="Phobius"/>
    </source>
</evidence>
<evidence type="ECO:0000256" key="7">
    <source>
        <dbReference type="ARBA" id="ARBA00023136"/>
    </source>
</evidence>
<proteinExistence type="inferred from homology"/>
<feature type="non-terminal residue" evidence="11">
    <location>
        <position position="1"/>
    </location>
</feature>
<evidence type="ECO:0000313" key="12">
    <source>
        <dbReference type="Proteomes" id="UP000669903"/>
    </source>
</evidence>
<gene>
    <name evidence="11" type="primary">Nd1_0</name>
    <name evidence="11" type="ORF">G6Z76_0014559</name>
</gene>
<keyword evidence="12" id="KW-1185">Reference proteome</keyword>
<evidence type="ECO:0000256" key="1">
    <source>
        <dbReference type="ARBA" id="ARBA00004141"/>
    </source>
</evidence>
<keyword evidence="9" id="KW-0520">NAD</keyword>
<keyword evidence="5 9" id="KW-0812">Transmembrane</keyword>
<evidence type="ECO:0000256" key="5">
    <source>
        <dbReference type="ARBA" id="ARBA00022692"/>
    </source>
</evidence>
<evidence type="ECO:0000256" key="6">
    <source>
        <dbReference type="ARBA" id="ARBA00022989"/>
    </source>
</evidence>
<feature type="transmembrane region" description="Helical" evidence="10">
    <location>
        <begin position="6"/>
        <end position="22"/>
    </location>
</feature>
<dbReference type="AlphaFoldDB" id="A0A836FHT8"/>
<evidence type="ECO:0000256" key="3">
    <source>
        <dbReference type="ARBA" id="ARBA00021009"/>
    </source>
</evidence>
<evidence type="ECO:0000256" key="9">
    <source>
        <dbReference type="RuleBase" id="RU000471"/>
    </source>
</evidence>
<name>A0A836FHT8_9HYME</name>
<evidence type="ECO:0000256" key="4">
    <source>
        <dbReference type="ARBA" id="ARBA00022448"/>
    </source>
</evidence>
<evidence type="ECO:0000256" key="2">
    <source>
        <dbReference type="ARBA" id="ARBA00010535"/>
    </source>
</evidence>
<feature type="transmembrane region" description="Helical" evidence="10">
    <location>
        <begin position="61"/>
        <end position="82"/>
    </location>
</feature>
<keyword evidence="6 10" id="KW-1133">Transmembrane helix</keyword>
<comment type="similarity">
    <text evidence="2 9">Belongs to the complex I subunit 1 family.</text>
</comment>
<reference evidence="11" key="1">
    <citation type="submission" date="2020-03" db="EMBL/GenBank/DDBJ databases">
        <title>Relaxed selection underlies rapid genomic changes in the transitions from sociality to social parasitism in ants.</title>
        <authorList>
            <person name="Bi X."/>
        </authorList>
    </citation>
    <scope>NUCLEOTIDE SEQUENCE</scope>
    <source>
        <strain evidence="11">BGI-DK2014a</strain>
        <tissue evidence="11">Whole body</tissue>
    </source>
</reference>
<evidence type="ECO:0000313" key="11">
    <source>
        <dbReference type="EMBL" id="KAG5334837.1"/>
    </source>
</evidence>
<organism evidence="11 12">
    <name type="scientific">Acromyrmex charruanus</name>
    <dbReference type="NCBI Taxonomy" id="2715315"/>
    <lineage>
        <taxon>Eukaryota</taxon>
        <taxon>Metazoa</taxon>
        <taxon>Ecdysozoa</taxon>
        <taxon>Arthropoda</taxon>
        <taxon>Hexapoda</taxon>
        <taxon>Insecta</taxon>
        <taxon>Pterygota</taxon>
        <taxon>Neoptera</taxon>
        <taxon>Endopterygota</taxon>
        <taxon>Hymenoptera</taxon>
        <taxon>Apocrita</taxon>
        <taxon>Aculeata</taxon>
        <taxon>Formicoidea</taxon>
        <taxon>Formicidae</taxon>
        <taxon>Myrmicinae</taxon>
        <taxon>Acromyrmex</taxon>
    </lineage>
</organism>
<dbReference type="Proteomes" id="UP000669903">
    <property type="component" value="Unassembled WGS sequence"/>
</dbReference>
<comment type="subcellular location">
    <subcellularLocation>
        <location evidence="1">Membrane</location>
        <topology evidence="1">Multi-pass membrane protein</topology>
    </subcellularLocation>
    <subcellularLocation>
        <location evidence="9">Mitochondrion inner membrane</location>
        <topology evidence="9">Multi-pass membrane protein</topology>
    </subcellularLocation>
</comment>
<keyword evidence="4" id="KW-0813">Transport</keyword>